<dbReference type="OrthoDB" id="9809599at2"/>
<feature type="transmembrane region" description="Helical" evidence="5">
    <location>
        <begin position="296"/>
        <end position="315"/>
    </location>
</feature>
<evidence type="ECO:0000313" key="6">
    <source>
        <dbReference type="EMBL" id="SDS17025.1"/>
    </source>
</evidence>
<dbReference type="PANTHER" id="PTHR23514:SF13">
    <property type="entry name" value="INNER MEMBRANE PROTEIN YBJJ"/>
    <property type="match status" value="1"/>
</dbReference>
<name>A0A1H1Q0S6_MUCMA</name>
<dbReference type="Proteomes" id="UP000199679">
    <property type="component" value="Chromosome I"/>
</dbReference>
<evidence type="ECO:0000256" key="3">
    <source>
        <dbReference type="ARBA" id="ARBA00022989"/>
    </source>
</evidence>
<proteinExistence type="predicted"/>
<keyword evidence="3 5" id="KW-1133">Transmembrane helix</keyword>
<protein>
    <submittedName>
        <fullName evidence="6">Fucose permease</fullName>
    </submittedName>
</protein>
<gene>
    <name evidence="6" type="ORF">SAMN05216490_0666</name>
</gene>
<dbReference type="InterPro" id="IPR036259">
    <property type="entry name" value="MFS_trans_sf"/>
</dbReference>
<dbReference type="CDD" id="cd17393">
    <property type="entry name" value="MFS_MosC_like"/>
    <property type="match status" value="1"/>
</dbReference>
<keyword evidence="4 5" id="KW-0472">Membrane</keyword>
<dbReference type="Gene3D" id="1.20.1250.20">
    <property type="entry name" value="MFS general substrate transporter like domains"/>
    <property type="match status" value="1"/>
</dbReference>
<keyword evidence="2 5" id="KW-0812">Transmembrane</keyword>
<dbReference type="AlphaFoldDB" id="A0A1H1Q0S6"/>
<evidence type="ECO:0000256" key="1">
    <source>
        <dbReference type="ARBA" id="ARBA00004141"/>
    </source>
</evidence>
<dbReference type="GO" id="GO:0016020">
    <property type="term" value="C:membrane"/>
    <property type="evidence" value="ECO:0007669"/>
    <property type="project" value="UniProtKB-SubCell"/>
</dbReference>
<dbReference type="PANTHER" id="PTHR23514">
    <property type="entry name" value="BYPASS OF STOP CODON PROTEIN 6"/>
    <property type="match status" value="1"/>
</dbReference>
<feature type="transmembrane region" description="Helical" evidence="5">
    <location>
        <begin position="164"/>
        <end position="186"/>
    </location>
</feature>
<comment type="subcellular location">
    <subcellularLocation>
        <location evidence="1">Membrane</location>
        <topology evidence="1">Multi-pass membrane protein</topology>
    </subcellularLocation>
</comment>
<feature type="transmembrane region" description="Helical" evidence="5">
    <location>
        <begin position="136"/>
        <end position="158"/>
    </location>
</feature>
<feature type="transmembrane region" description="Helical" evidence="5">
    <location>
        <begin position="357"/>
        <end position="375"/>
    </location>
</feature>
<dbReference type="GO" id="GO:0022857">
    <property type="term" value="F:transmembrane transporter activity"/>
    <property type="evidence" value="ECO:0007669"/>
    <property type="project" value="InterPro"/>
</dbReference>
<feature type="transmembrane region" description="Helical" evidence="5">
    <location>
        <begin position="327"/>
        <end position="351"/>
    </location>
</feature>
<dbReference type="RefSeq" id="WP_091369206.1">
    <property type="nucleotide sequence ID" value="NZ_LT629740.1"/>
</dbReference>
<sequence>MTHAPKSPKSSRIAAAIFFFISGFGYTTWASRIPSIQRDLHLNEAQLGIALFALPVGLMATMPLTGKLLSRFSSSAIMLFGAVFYNLCLGLLGFATQFWQFLLILFFFGSSRNLFNLSTNTEAVGVQTLYNKSIMTTFHGIWSMAGFGGAALGYLMVANHIKPAYHLLSVSIILTVIAFCCSPFLLHQKPVPQPDKPVFSLPDKTLLKLAFICFASMACENIMYDWSGIYMDKAVHTSHAIAITGFIAFMSTLTFARFAGDKVVTRYGVKMLMQYSGMLIISGFMLSVIFPYLVTAILGFAMVGIGTSCLVPLVYREAGKSKTMSNGLGIAAVSTVGYLGFLIVPPLVGFVAQASNLRWSFAIISTLGLVIVWMASKLRSEPS</sequence>
<dbReference type="SUPFAM" id="SSF103473">
    <property type="entry name" value="MFS general substrate transporter"/>
    <property type="match status" value="1"/>
</dbReference>
<evidence type="ECO:0000256" key="4">
    <source>
        <dbReference type="ARBA" id="ARBA00023136"/>
    </source>
</evidence>
<dbReference type="EMBL" id="LT629740">
    <property type="protein sequence ID" value="SDS17025.1"/>
    <property type="molecule type" value="Genomic_DNA"/>
</dbReference>
<dbReference type="InterPro" id="IPR011701">
    <property type="entry name" value="MFS"/>
</dbReference>
<evidence type="ECO:0000313" key="7">
    <source>
        <dbReference type="Proteomes" id="UP000199679"/>
    </source>
</evidence>
<dbReference type="InterPro" id="IPR051788">
    <property type="entry name" value="MFS_Transporter"/>
</dbReference>
<evidence type="ECO:0000256" key="5">
    <source>
        <dbReference type="SAM" id="Phobius"/>
    </source>
</evidence>
<organism evidence="6 7">
    <name type="scientific">Mucilaginibacter mallensis</name>
    <dbReference type="NCBI Taxonomy" id="652787"/>
    <lineage>
        <taxon>Bacteria</taxon>
        <taxon>Pseudomonadati</taxon>
        <taxon>Bacteroidota</taxon>
        <taxon>Sphingobacteriia</taxon>
        <taxon>Sphingobacteriales</taxon>
        <taxon>Sphingobacteriaceae</taxon>
        <taxon>Mucilaginibacter</taxon>
    </lineage>
</organism>
<reference evidence="6 7" key="1">
    <citation type="submission" date="2016-10" db="EMBL/GenBank/DDBJ databases">
        <authorList>
            <person name="de Groot N.N."/>
        </authorList>
    </citation>
    <scope>NUCLEOTIDE SEQUENCE [LARGE SCALE GENOMIC DNA]</scope>
    <source>
        <strain evidence="6 7">MP1X4</strain>
    </source>
</reference>
<feature type="transmembrane region" description="Helical" evidence="5">
    <location>
        <begin position="236"/>
        <end position="260"/>
    </location>
</feature>
<accession>A0A1H1Q0S6</accession>
<keyword evidence="7" id="KW-1185">Reference proteome</keyword>
<dbReference type="Pfam" id="PF07690">
    <property type="entry name" value="MFS_1"/>
    <property type="match status" value="1"/>
</dbReference>
<evidence type="ECO:0000256" key="2">
    <source>
        <dbReference type="ARBA" id="ARBA00022692"/>
    </source>
</evidence>
<feature type="transmembrane region" description="Helical" evidence="5">
    <location>
        <begin position="272"/>
        <end position="290"/>
    </location>
</feature>
<feature type="transmembrane region" description="Helical" evidence="5">
    <location>
        <begin position="46"/>
        <end position="65"/>
    </location>
</feature>
<feature type="transmembrane region" description="Helical" evidence="5">
    <location>
        <begin position="72"/>
        <end position="92"/>
    </location>
</feature>